<evidence type="ECO:0000259" key="1">
    <source>
        <dbReference type="Pfam" id="PF04149"/>
    </source>
</evidence>
<keyword evidence="5" id="KW-1185">Reference proteome</keyword>
<reference evidence="4" key="3">
    <citation type="submission" date="2023-12" db="EMBL/GenBank/DDBJ databases">
        <authorList>
            <person name="Sun Q."/>
            <person name="Inoue M."/>
        </authorList>
    </citation>
    <scope>NUCLEOTIDE SEQUENCE</scope>
    <source>
        <strain evidence="4">JCM 9687</strain>
    </source>
</reference>
<dbReference type="InterPro" id="IPR007278">
    <property type="entry name" value="DUF397"/>
</dbReference>
<organism evidence="4 5">
    <name type="scientific">Saccharopolyspora gregorii</name>
    <dbReference type="NCBI Taxonomy" id="33914"/>
    <lineage>
        <taxon>Bacteria</taxon>
        <taxon>Bacillati</taxon>
        <taxon>Actinomycetota</taxon>
        <taxon>Actinomycetes</taxon>
        <taxon>Pseudonocardiales</taxon>
        <taxon>Pseudonocardiaceae</taxon>
        <taxon>Saccharopolyspora</taxon>
    </lineage>
</organism>
<dbReference type="Proteomes" id="UP001500483">
    <property type="component" value="Unassembled WGS sequence"/>
</dbReference>
<evidence type="ECO:0000313" key="5">
    <source>
        <dbReference type="Proteomes" id="UP001500483"/>
    </source>
</evidence>
<name>A0ABP6RZ74_9PSEU</name>
<sequence length="73" mass="7761">MQSSDFGSVAWRKSSRSSGNHNCIEVATVSTGTGIRDSKLDAASPILAFSHSAFDDFLAAVKDGRFGRTPIRA</sequence>
<evidence type="ECO:0000313" key="2">
    <source>
        <dbReference type="EMBL" id="GAA3354301.1"/>
    </source>
</evidence>
<dbReference type="Pfam" id="PF04149">
    <property type="entry name" value="DUF397"/>
    <property type="match status" value="1"/>
</dbReference>
<reference evidence="5" key="2">
    <citation type="journal article" date="2019" name="Int. J. Syst. Evol. Microbiol.">
        <title>The Global Catalogue of Microorganisms (GCM) 10K type strain sequencing project: providing services to taxonomists for standard genome sequencing and annotation.</title>
        <authorList>
            <consortium name="The Broad Institute Genomics Platform"/>
            <consortium name="The Broad Institute Genome Sequencing Center for Infectious Disease"/>
            <person name="Wu L."/>
            <person name="Ma J."/>
        </authorList>
    </citation>
    <scope>NUCLEOTIDE SEQUENCE [LARGE SCALE GENOMIC DNA]</scope>
    <source>
        <strain evidence="5">JCM 9687</strain>
    </source>
</reference>
<dbReference type="EMBL" id="BAAAYK010000031">
    <property type="protein sequence ID" value="GAA3354329.1"/>
    <property type="molecule type" value="Genomic_DNA"/>
</dbReference>
<evidence type="ECO:0000313" key="3">
    <source>
        <dbReference type="EMBL" id="GAA3354329.1"/>
    </source>
</evidence>
<gene>
    <name evidence="2" type="ORF">GCM10020366_10570</name>
    <name evidence="3" type="ORF">GCM10020366_10730</name>
    <name evidence="4" type="ORF">GCM10020366_57790</name>
</gene>
<comment type="caution">
    <text evidence="4">The sequence shown here is derived from an EMBL/GenBank/DDBJ whole genome shotgun (WGS) entry which is preliminary data.</text>
</comment>
<accession>A0ABP6RZ74</accession>
<evidence type="ECO:0000313" key="4">
    <source>
        <dbReference type="EMBL" id="GAA3363933.1"/>
    </source>
</evidence>
<reference evidence="4" key="1">
    <citation type="journal article" date="2014" name="Int. J. Syst. Evol. Microbiol.">
        <title>Complete genome of a new Firmicutes species belonging to the dominant human colonic microbiota ('Ruminococcus bicirculans') reveals two chromosomes and a selective capacity to utilize plant glucans.</title>
        <authorList>
            <consortium name="NISC Comparative Sequencing Program"/>
            <person name="Wegmann U."/>
            <person name="Louis P."/>
            <person name="Goesmann A."/>
            <person name="Henrissat B."/>
            <person name="Duncan S.H."/>
            <person name="Flint H.J."/>
        </authorList>
    </citation>
    <scope>NUCLEOTIDE SEQUENCE</scope>
    <source>
        <strain evidence="4">JCM 9687</strain>
    </source>
</reference>
<protein>
    <recommendedName>
        <fullName evidence="1">DUF397 domain-containing protein</fullName>
    </recommendedName>
</protein>
<dbReference type="EMBL" id="BAAAYK010000038">
    <property type="protein sequence ID" value="GAA3363933.1"/>
    <property type="molecule type" value="Genomic_DNA"/>
</dbReference>
<feature type="domain" description="DUF397" evidence="1">
    <location>
        <begin position="10"/>
        <end position="62"/>
    </location>
</feature>
<dbReference type="EMBL" id="BAAAYK010000031">
    <property type="protein sequence ID" value="GAA3354301.1"/>
    <property type="molecule type" value="Genomic_DNA"/>
</dbReference>
<dbReference type="RefSeq" id="WP_258345042.1">
    <property type="nucleotide sequence ID" value="NZ_BAAAYK010000031.1"/>
</dbReference>
<proteinExistence type="predicted"/>